<feature type="transmembrane region" description="Helical" evidence="8">
    <location>
        <begin position="194"/>
        <end position="215"/>
    </location>
</feature>
<dbReference type="InterPro" id="IPR003663">
    <property type="entry name" value="Sugar/inositol_transpt"/>
</dbReference>
<dbReference type="InterPro" id="IPR036259">
    <property type="entry name" value="MFS_trans_sf"/>
</dbReference>
<feature type="transmembrane region" description="Helical" evidence="8">
    <location>
        <begin position="282"/>
        <end position="305"/>
    </location>
</feature>
<comment type="subcellular location">
    <subcellularLocation>
        <location evidence="1">Cell membrane</location>
        <topology evidence="1">Multi-pass membrane protein</topology>
    </subcellularLocation>
</comment>
<evidence type="ECO:0000259" key="9">
    <source>
        <dbReference type="PROSITE" id="PS50850"/>
    </source>
</evidence>
<dbReference type="InterPro" id="IPR005828">
    <property type="entry name" value="MFS_sugar_transport-like"/>
</dbReference>
<evidence type="ECO:0000256" key="6">
    <source>
        <dbReference type="ARBA" id="ARBA00022989"/>
    </source>
</evidence>
<organism evidence="10 11">
    <name type="scientific">Folsomia candida</name>
    <name type="common">Springtail</name>
    <dbReference type="NCBI Taxonomy" id="158441"/>
    <lineage>
        <taxon>Eukaryota</taxon>
        <taxon>Metazoa</taxon>
        <taxon>Ecdysozoa</taxon>
        <taxon>Arthropoda</taxon>
        <taxon>Hexapoda</taxon>
        <taxon>Collembola</taxon>
        <taxon>Entomobryomorpha</taxon>
        <taxon>Isotomoidea</taxon>
        <taxon>Isotomidae</taxon>
        <taxon>Proisotominae</taxon>
        <taxon>Folsomia</taxon>
    </lineage>
</organism>
<feature type="transmembrane region" description="Helical" evidence="8">
    <location>
        <begin position="317"/>
        <end position="338"/>
    </location>
</feature>
<dbReference type="FunFam" id="1.20.1250.20:FF:000218">
    <property type="entry name" value="facilitated trehalose transporter Tret1"/>
    <property type="match status" value="1"/>
</dbReference>
<dbReference type="GO" id="GO:0022857">
    <property type="term" value="F:transmembrane transporter activity"/>
    <property type="evidence" value="ECO:0007669"/>
    <property type="project" value="InterPro"/>
</dbReference>
<keyword evidence="6 8" id="KW-1133">Transmembrane helix</keyword>
<feature type="transmembrane region" description="Helical" evidence="8">
    <location>
        <begin position="135"/>
        <end position="157"/>
    </location>
</feature>
<dbReference type="EMBL" id="LNIX01000007">
    <property type="protein sequence ID" value="OXA51606.1"/>
    <property type="molecule type" value="Genomic_DNA"/>
</dbReference>
<dbReference type="PANTHER" id="PTHR48021:SF1">
    <property type="entry name" value="GH07001P-RELATED"/>
    <property type="match status" value="1"/>
</dbReference>
<keyword evidence="4" id="KW-0762">Sugar transport</keyword>
<feature type="transmembrane region" description="Helical" evidence="8">
    <location>
        <begin position="385"/>
        <end position="407"/>
    </location>
</feature>
<evidence type="ECO:0000256" key="4">
    <source>
        <dbReference type="ARBA" id="ARBA00022597"/>
    </source>
</evidence>
<dbReference type="OMA" id="HEPHARQ"/>
<dbReference type="Pfam" id="PF00083">
    <property type="entry name" value="Sugar_tr"/>
    <property type="match status" value="1"/>
</dbReference>
<comment type="caution">
    <text evidence="10">The sequence shown here is derived from an EMBL/GenBank/DDBJ whole genome shotgun (WGS) entry which is preliminary data.</text>
</comment>
<evidence type="ECO:0000256" key="3">
    <source>
        <dbReference type="ARBA" id="ARBA00022475"/>
    </source>
</evidence>
<dbReference type="PROSITE" id="PS50850">
    <property type="entry name" value="MFS"/>
    <property type="match status" value="1"/>
</dbReference>
<evidence type="ECO:0000256" key="2">
    <source>
        <dbReference type="ARBA" id="ARBA00022448"/>
    </source>
</evidence>
<keyword evidence="7 8" id="KW-0472">Membrane</keyword>
<dbReference type="InterPro" id="IPR020846">
    <property type="entry name" value="MFS_dom"/>
</dbReference>
<evidence type="ECO:0000256" key="7">
    <source>
        <dbReference type="ARBA" id="ARBA00023136"/>
    </source>
</evidence>
<feature type="transmembrane region" description="Helical" evidence="8">
    <location>
        <begin position="345"/>
        <end position="365"/>
    </location>
</feature>
<feature type="domain" description="Major facilitator superfamily (MFS) profile" evidence="9">
    <location>
        <begin position="39"/>
        <end position="474"/>
    </location>
</feature>
<name>A0A226E528_FOLCA</name>
<evidence type="ECO:0000256" key="1">
    <source>
        <dbReference type="ARBA" id="ARBA00004651"/>
    </source>
</evidence>
<evidence type="ECO:0000256" key="8">
    <source>
        <dbReference type="SAM" id="Phobius"/>
    </source>
</evidence>
<evidence type="ECO:0000313" key="11">
    <source>
        <dbReference type="Proteomes" id="UP000198287"/>
    </source>
</evidence>
<evidence type="ECO:0000256" key="5">
    <source>
        <dbReference type="ARBA" id="ARBA00022692"/>
    </source>
</evidence>
<feature type="transmembrane region" description="Helical" evidence="8">
    <location>
        <begin position="84"/>
        <end position="105"/>
    </location>
</feature>
<sequence>MGDCKVECDSSNSLSFEQEKKPRGSNTSFSTKFVAKRFPQYFVALAANINGFALGAGWFWSSTGVPGMAKSGDLGDLTKSDRSWITSAPMLGALLACPITAICLNHLGRRNSLLWFSIPGSLSWFIIAFSNSIPVILVARVAVGIFCGLSGIIGPLLIAESVEAPFRGLLMCMFEFAICIGTLYVYIIGSFMDWHIQAIAAAIVPVVGFGVLIFVPESPYYLMEKDDYKGAVKSLCWLRGADAGHLISEEIEEVSQTVKNRRCDAHLSWREVLRDQAVMKPILLSIALMTFFQGTYINVVLNATVEIFQSAGSYDEYFSTILIGVIQIIATLVPMTLSDRIGRRILILVSLVMIVFSLIGLGLYFRLKNIYGESSQFMESISWVPLAALVGYIIACSIGIVPLSWVITAEIAPPKAKGLASGMAGIWGRVVGFAVIFTFWDLIQLLGNDGTYWLIASFNFAAGVVIYFFVPETRGKTLEQIQAHFEKSNTEKATKM</sequence>
<dbReference type="GO" id="GO:0005886">
    <property type="term" value="C:plasma membrane"/>
    <property type="evidence" value="ECO:0007669"/>
    <property type="project" value="UniProtKB-SubCell"/>
</dbReference>
<feature type="transmembrane region" description="Helical" evidence="8">
    <location>
        <begin position="112"/>
        <end position="129"/>
    </location>
</feature>
<dbReference type="PANTHER" id="PTHR48021">
    <property type="match status" value="1"/>
</dbReference>
<proteinExistence type="predicted"/>
<dbReference type="InterPro" id="IPR050549">
    <property type="entry name" value="MFS_Trehalose_Transporter"/>
</dbReference>
<feature type="transmembrane region" description="Helical" evidence="8">
    <location>
        <begin position="419"/>
        <end position="440"/>
    </location>
</feature>
<dbReference type="PRINTS" id="PR00171">
    <property type="entry name" value="SUGRTRNSPORT"/>
</dbReference>
<keyword evidence="11" id="KW-1185">Reference proteome</keyword>
<reference evidence="10 11" key="1">
    <citation type="submission" date="2015-12" db="EMBL/GenBank/DDBJ databases">
        <title>The genome of Folsomia candida.</title>
        <authorList>
            <person name="Faddeeva A."/>
            <person name="Derks M.F."/>
            <person name="Anvar Y."/>
            <person name="Smit S."/>
            <person name="Van Straalen N."/>
            <person name="Roelofs D."/>
        </authorList>
    </citation>
    <scope>NUCLEOTIDE SEQUENCE [LARGE SCALE GENOMIC DNA]</scope>
    <source>
        <strain evidence="10 11">VU population</strain>
        <tissue evidence="10">Whole body</tissue>
    </source>
</reference>
<accession>A0A226E528</accession>
<feature type="transmembrane region" description="Helical" evidence="8">
    <location>
        <begin position="41"/>
        <end position="60"/>
    </location>
</feature>
<protein>
    <submittedName>
        <fullName evidence="10">Facilitated trehalose transporter Tret1</fullName>
    </submittedName>
</protein>
<evidence type="ECO:0000313" key="10">
    <source>
        <dbReference type="EMBL" id="OXA51606.1"/>
    </source>
</evidence>
<feature type="transmembrane region" description="Helical" evidence="8">
    <location>
        <begin position="452"/>
        <end position="470"/>
    </location>
</feature>
<dbReference type="Proteomes" id="UP000198287">
    <property type="component" value="Unassembled WGS sequence"/>
</dbReference>
<dbReference type="SUPFAM" id="SSF103473">
    <property type="entry name" value="MFS general substrate transporter"/>
    <property type="match status" value="1"/>
</dbReference>
<dbReference type="AlphaFoldDB" id="A0A226E528"/>
<keyword evidence="3" id="KW-1003">Cell membrane</keyword>
<gene>
    <name evidence="10" type="ORF">Fcan01_12852</name>
</gene>
<keyword evidence="2" id="KW-0813">Transport</keyword>
<feature type="transmembrane region" description="Helical" evidence="8">
    <location>
        <begin position="169"/>
        <end position="188"/>
    </location>
</feature>
<keyword evidence="5 8" id="KW-0812">Transmembrane</keyword>
<dbReference type="OrthoDB" id="5296287at2759"/>
<dbReference type="Gene3D" id="1.20.1250.20">
    <property type="entry name" value="MFS general substrate transporter like domains"/>
    <property type="match status" value="1"/>
</dbReference>